<feature type="domain" description="Neprosin PEP catalytic" evidence="1">
    <location>
        <begin position="91"/>
        <end position="343"/>
    </location>
</feature>
<comment type="caution">
    <text evidence="2">The sequence shown here is derived from an EMBL/GenBank/DDBJ whole genome shotgun (WGS) entry which is preliminary data.</text>
</comment>
<sequence length="447" mass="50450">MKEIDRMLKVINKPPIKTIKMRPHSYPKGFEPAKNAVKSKLHQLWHLNGTCPEGTIPIRRLQKSDLIRAASLKNFRRKSPRGPLGGRQPNESILDGHEHSVVKVTEKFYSGALASFNVWQPQLGWPNDFSLSQMWLVSGGAESTVEVGWMVYPDLFNDYQPRVFTYWTSDRYVSTGCYNLECPGFIQTSTEVALGAALPFSDYEGDQIYMNVNVTQDPVSGYWYLKIGEEEIGYWPENIVLHLWNGAEEVHFGGEIYDQRSARNIPVPHTATEMGSGRFSGEGLGRASYIGNIMVVDNDDSQTIEIPDQISVFNTKPECYDLSLGQTTDNGMLFFFGGPGETNFTEEANMEDKVMNKSVIKTIKMRPLSYPKGFEPAKDNMKSKLHQPWHLNGTCPEGTIPIRRTQKSDLIRKYPGGYLGGRRLHDGHEYLLFIQLASRGGLPIIES</sequence>
<dbReference type="EMBL" id="JAUJYN010000008">
    <property type="protein sequence ID" value="KAK1265691.1"/>
    <property type="molecule type" value="Genomic_DNA"/>
</dbReference>
<name>A0AAV9ANK2_ACOGR</name>
<reference evidence="2" key="1">
    <citation type="journal article" date="2023" name="Nat. Commun.">
        <title>Diploid and tetraploid genomes of Acorus and the evolution of monocots.</title>
        <authorList>
            <person name="Ma L."/>
            <person name="Liu K.W."/>
            <person name="Li Z."/>
            <person name="Hsiao Y.Y."/>
            <person name="Qi Y."/>
            <person name="Fu T."/>
            <person name="Tang G.D."/>
            <person name="Zhang D."/>
            <person name="Sun W.H."/>
            <person name="Liu D.K."/>
            <person name="Li Y."/>
            <person name="Chen G.Z."/>
            <person name="Liu X.D."/>
            <person name="Liao X.Y."/>
            <person name="Jiang Y.T."/>
            <person name="Yu X."/>
            <person name="Hao Y."/>
            <person name="Huang J."/>
            <person name="Zhao X.W."/>
            <person name="Ke S."/>
            <person name="Chen Y.Y."/>
            <person name="Wu W.L."/>
            <person name="Hsu J.L."/>
            <person name="Lin Y.F."/>
            <person name="Huang M.D."/>
            <person name="Li C.Y."/>
            <person name="Huang L."/>
            <person name="Wang Z.W."/>
            <person name="Zhao X."/>
            <person name="Zhong W.Y."/>
            <person name="Peng D.H."/>
            <person name="Ahmad S."/>
            <person name="Lan S."/>
            <person name="Zhang J.S."/>
            <person name="Tsai W.C."/>
            <person name="Van de Peer Y."/>
            <person name="Liu Z.J."/>
        </authorList>
    </citation>
    <scope>NUCLEOTIDE SEQUENCE</scope>
    <source>
        <strain evidence="2">SCP</strain>
    </source>
</reference>
<dbReference type="Pfam" id="PF03080">
    <property type="entry name" value="Neprosin"/>
    <property type="match status" value="1"/>
</dbReference>
<keyword evidence="3" id="KW-1185">Reference proteome</keyword>
<dbReference type="PROSITE" id="PS52045">
    <property type="entry name" value="NEPROSIN_PEP_CD"/>
    <property type="match status" value="1"/>
</dbReference>
<dbReference type="AlphaFoldDB" id="A0AAV9ANK2"/>
<dbReference type="InterPro" id="IPR004314">
    <property type="entry name" value="Neprosin"/>
</dbReference>
<organism evidence="2 3">
    <name type="scientific">Acorus gramineus</name>
    <name type="common">Dwarf sweet flag</name>
    <dbReference type="NCBI Taxonomy" id="55184"/>
    <lineage>
        <taxon>Eukaryota</taxon>
        <taxon>Viridiplantae</taxon>
        <taxon>Streptophyta</taxon>
        <taxon>Embryophyta</taxon>
        <taxon>Tracheophyta</taxon>
        <taxon>Spermatophyta</taxon>
        <taxon>Magnoliopsida</taxon>
        <taxon>Liliopsida</taxon>
        <taxon>Acoraceae</taxon>
        <taxon>Acorus</taxon>
    </lineage>
</organism>
<dbReference type="InterPro" id="IPR025521">
    <property type="entry name" value="Neprosin_propep"/>
</dbReference>
<dbReference type="Pfam" id="PF14365">
    <property type="entry name" value="Neprosin_AP"/>
    <property type="match status" value="2"/>
</dbReference>
<evidence type="ECO:0000313" key="3">
    <source>
        <dbReference type="Proteomes" id="UP001179952"/>
    </source>
</evidence>
<proteinExistence type="predicted"/>
<dbReference type="Proteomes" id="UP001179952">
    <property type="component" value="Unassembled WGS sequence"/>
</dbReference>
<dbReference type="PANTHER" id="PTHR31589:SF221">
    <property type="entry name" value="LIGASE, PUTATIVE (DUF239)-RELATED"/>
    <property type="match status" value="1"/>
</dbReference>
<gene>
    <name evidence="2" type="ORF">QJS04_geneDACA018111</name>
</gene>
<reference evidence="2" key="2">
    <citation type="submission" date="2023-06" db="EMBL/GenBank/DDBJ databases">
        <authorList>
            <person name="Ma L."/>
            <person name="Liu K.-W."/>
            <person name="Li Z."/>
            <person name="Hsiao Y.-Y."/>
            <person name="Qi Y."/>
            <person name="Fu T."/>
            <person name="Tang G."/>
            <person name="Zhang D."/>
            <person name="Sun W.-H."/>
            <person name="Liu D.-K."/>
            <person name="Li Y."/>
            <person name="Chen G.-Z."/>
            <person name="Liu X.-D."/>
            <person name="Liao X.-Y."/>
            <person name="Jiang Y.-T."/>
            <person name="Yu X."/>
            <person name="Hao Y."/>
            <person name="Huang J."/>
            <person name="Zhao X.-W."/>
            <person name="Ke S."/>
            <person name="Chen Y.-Y."/>
            <person name="Wu W.-L."/>
            <person name="Hsu J.-L."/>
            <person name="Lin Y.-F."/>
            <person name="Huang M.-D."/>
            <person name="Li C.-Y."/>
            <person name="Huang L."/>
            <person name="Wang Z.-W."/>
            <person name="Zhao X."/>
            <person name="Zhong W.-Y."/>
            <person name="Peng D.-H."/>
            <person name="Ahmad S."/>
            <person name="Lan S."/>
            <person name="Zhang J.-S."/>
            <person name="Tsai W.-C."/>
            <person name="Van De Peer Y."/>
            <person name="Liu Z.-J."/>
        </authorList>
    </citation>
    <scope>NUCLEOTIDE SEQUENCE</scope>
    <source>
        <strain evidence="2">SCP</strain>
        <tissue evidence="2">Leaves</tissue>
    </source>
</reference>
<evidence type="ECO:0000313" key="2">
    <source>
        <dbReference type="EMBL" id="KAK1265691.1"/>
    </source>
</evidence>
<accession>A0AAV9ANK2</accession>
<dbReference type="InterPro" id="IPR053168">
    <property type="entry name" value="Glutamic_endopeptidase"/>
</dbReference>
<protein>
    <recommendedName>
        <fullName evidence="1">Neprosin PEP catalytic domain-containing protein</fullName>
    </recommendedName>
</protein>
<dbReference type="PANTHER" id="PTHR31589">
    <property type="entry name" value="PROTEIN, PUTATIVE (DUF239)-RELATED-RELATED"/>
    <property type="match status" value="1"/>
</dbReference>
<dbReference type="Gene3D" id="3.90.1320.10">
    <property type="entry name" value="Outer-capsid protein sigma 3, large lobe"/>
    <property type="match status" value="1"/>
</dbReference>
<evidence type="ECO:0000259" key="1">
    <source>
        <dbReference type="PROSITE" id="PS52045"/>
    </source>
</evidence>